<dbReference type="Pfam" id="PF05186">
    <property type="entry name" value="Dpy-30"/>
    <property type="match status" value="1"/>
</dbReference>
<dbReference type="PANTHER" id="PTHR24172">
    <property type="entry name" value="ANK_REP_REGION DOMAIN-CONTAINING PROTEIN"/>
    <property type="match status" value="1"/>
</dbReference>
<dbReference type="PANTHER" id="PTHR24172:SF4">
    <property type="entry name" value="ANK_REP_REGION DOMAIN-CONTAINING PROTEIN"/>
    <property type="match status" value="1"/>
</dbReference>
<dbReference type="InterPro" id="IPR049630">
    <property type="entry name" value="DYDC-like_DD"/>
</dbReference>
<dbReference type="EMBL" id="VXIV02000317">
    <property type="protein sequence ID" value="KAF6039013.1"/>
    <property type="molecule type" value="Genomic_DNA"/>
</dbReference>
<dbReference type="SMART" id="SM00248">
    <property type="entry name" value="ANK"/>
    <property type="match status" value="3"/>
</dbReference>
<comment type="caution">
    <text evidence="2">The sequence shown here is derived from an EMBL/GenBank/DDBJ whole genome shotgun (WGS) entry which is preliminary data.</text>
</comment>
<dbReference type="Gene3D" id="1.25.40.20">
    <property type="entry name" value="Ankyrin repeat-containing domain"/>
    <property type="match status" value="1"/>
</dbReference>
<keyword evidence="3" id="KW-1185">Reference proteome</keyword>
<reference evidence="2" key="1">
    <citation type="submission" date="2020-06" db="EMBL/GenBank/DDBJ databases">
        <title>Draft genome of Bugula neritina, a colonial animal packing powerful symbionts and potential medicines.</title>
        <authorList>
            <person name="Rayko M."/>
        </authorList>
    </citation>
    <scope>NUCLEOTIDE SEQUENCE [LARGE SCALE GENOMIC DNA]</scope>
    <source>
        <strain evidence="2">Kwan_BN1</strain>
    </source>
</reference>
<evidence type="ECO:0000256" key="1">
    <source>
        <dbReference type="SAM" id="MobiDB-lite"/>
    </source>
</evidence>
<gene>
    <name evidence="2" type="ORF">EB796_002668</name>
</gene>
<dbReference type="InterPro" id="IPR036770">
    <property type="entry name" value="Ankyrin_rpt-contain_sf"/>
</dbReference>
<dbReference type="OrthoDB" id="432281at2759"/>
<accession>A0A7J7KL06</accession>
<feature type="region of interest" description="Disordered" evidence="1">
    <location>
        <begin position="57"/>
        <end position="88"/>
    </location>
</feature>
<feature type="region of interest" description="Disordered" evidence="1">
    <location>
        <begin position="199"/>
        <end position="240"/>
    </location>
</feature>
<organism evidence="2 3">
    <name type="scientific">Bugula neritina</name>
    <name type="common">Brown bryozoan</name>
    <name type="synonym">Sertularia neritina</name>
    <dbReference type="NCBI Taxonomy" id="10212"/>
    <lineage>
        <taxon>Eukaryota</taxon>
        <taxon>Metazoa</taxon>
        <taxon>Spiralia</taxon>
        <taxon>Lophotrochozoa</taxon>
        <taxon>Bryozoa</taxon>
        <taxon>Gymnolaemata</taxon>
        <taxon>Cheilostomatida</taxon>
        <taxon>Flustrina</taxon>
        <taxon>Buguloidea</taxon>
        <taxon>Bugulidae</taxon>
        <taxon>Bugula</taxon>
    </lineage>
</organism>
<dbReference type="Proteomes" id="UP000593567">
    <property type="component" value="Unassembled WGS sequence"/>
</dbReference>
<evidence type="ECO:0000313" key="2">
    <source>
        <dbReference type="EMBL" id="KAF6039013.1"/>
    </source>
</evidence>
<sequence>MHFAAAVDKELYESLKKAGGDCHTVDREGNDPEYYKDHSSDFILDIDALREELLVTPPSRPATAVSERAKSAKAAGTPDTSAPARPAAAAPAPVIMAATKKAPPPETLDAKYIAEVLGTPLTAALAEVAEKRPWDPIEYLAQWLYKHKSNLNFHQRQIDAVKEAEMEEQRKVEEEENRIRRRKEAVELRELEMERQKKAEEEAKKQREQEERQRKAKESISLAQPPELATVAEDEETTDHVISAVSPRTLTEKDESGRTALHTMVTSDGSAENISALLSSSGPDLLTERDSDGRTARDLALSDEVRQCLDDYVLNLLKSSDISTLTKLMENGYPLDSINTEGQELPEPSTEFLSKVAQFSDTVAKMCTVIKTGDLIAVKEHLDKKSVAVTRLNSHGAVSLHLAVLYEKPEVVQYLVTSFPGLVDIRDHMNRTALHYAQSISGDAEREAIVKILVEGKSDPEAADCKGRKPEEYKGLGEEMAAMKEAGEVAEQAPADTSQPPADTEQVPAGDAEQAAVADEAPAAEQAAVADEAPAADEPPAAE</sequence>
<dbReference type="InterPro" id="IPR002110">
    <property type="entry name" value="Ankyrin_rpt"/>
</dbReference>
<feature type="compositionally biased region" description="Basic and acidic residues" evidence="1">
    <location>
        <begin position="460"/>
        <end position="487"/>
    </location>
</feature>
<dbReference type="SUPFAM" id="SSF48403">
    <property type="entry name" value="Ankyrin repeat"/>
    <property type="match status" value="1"/>
</dbReference>
<dbReference type="AlphaFoldDB" id="A0A7J7KL06"/>
<name>A0A7J7KL06_BUGNE</name>
<dbReference type="InterPro" id="IPR007858">
    <property type="entry name" value="Dpy-30_motif"/>
</dbReference>
<evidence type="ECO:0000313" key="3">
    <source>
        <dbReference type="Proteomes" id="UP000593567"/>
    </source>
</evidence>
<protein>
    <submittedName>
        <fullName evidence="2">Uncharacterized protein</fullName>
    </submittedName>
</protein>
<feature type="region of interest" description="Disordered" evidence="1">
    <location>
        <begin position="460"/>
        <end position="543"/>
    </location>
</feature>
<feature type="compositionally biased region" description="Basic and acidic residues" evidence="1">
    <location>
        <begin position="199"/>
        <end position="218"/>
    </location>
</feature>
<dbReference type="Gene3D" id="1.20.890.10">
    <property type="entry name" value="cAMP-dependent protein kinase regulatory subunit, dimerization-anchoring domain"/>
    <property type="match status" value="1"/>
</dbReference>
<feature type="compositionally biased region" description="Low complexity" evidence="1">
    <location>
        <begin position="511"/>
        <end position="543"/>
    </location>
</feature>
<dbReference type="CDD" id="cd22966">
    <property type="entry name" value="DD_DYDC-like"/>
    <property type="match status" value="1"/>
</dbReference>
<proteinExistence type="predicted"/>